<name>A0A395T2J8_9HYPO</name>
<dbReference type="EMBL" id="PXOG01000056">
    <property type="protein sequence ID" value="RGP78963.1"/>
    <property type="molecule type" value="Genomic_DNA"/>
</dbReference>
<comment type="caution">
    <text evidence="1">The sequence shown here is derived from an EMBL/GenBank/DDBJ whole genome shotgun (WGS) entry which is preliminary data.</text>
</comment>
<evidence type="ECO:0000313" key="2">
    <source>
        <dbReference type="Proteomes" id="UP000266234"/>
    </source>
</evidence>
<dbReference type="STRING" id="694270.A0A395T2J8"/>
<dbReference type="OrthoDB" id="5343483at2759"/>
<organism evidence="1 2">
    <name type="scientific">Fusarium longipes</name>
    <dbReference type="NCBI Taxonomy" id="694270"/>
    <lineage>
        <taxon>Eukaryota</taxon>
        <taxon>Fungi</taxon>
        <taxon>Dikarya</taxon>
        <taxon>Ascomycota</taxon>
        <taxon>Pezizomycotina</taxon>
        <taxon>Sordariomycetes</taxon>
        <taxon>Hypocreomycetidae</taxon>
        <taxon>Hypocreales</taxon>
        <taxon>Nectriaceae</taxon>
        <taxon>Fusarium</taxon>
    </lineage>
</organism>
<proteinExistence type="predicted"/>
<dbReference type="AlphaFoldDB" id="A0A395T2J8"/>
<dbReference type="Proteomes" id="UP000266234">
    <property type="component" value="Unassembled WGS sequence"/>
</dbReference>
<evidence type="ECO:0000313" key="1">
    <source>
        <dbReference type="EMBL" id="RGP78963.1"/>
    </source>
</evidence>
<sequence length="313" mass="36800">MERPADEEQNAHTQPFAVHRYRHPRIGQKSFHGLCVEHANFQVSPMRWTERHLEILNCKFRFIADTHDTRLSEAETKMSEMVLLFDTSYTRTAKLCCEYLLELHSGNSPLSVVAMPLLFHFGKFTYTLYHCIALNILPCRSDNTRVVAGFSQYRIDEQRHTRFTTPSNRWGFFNSPVRRRYARKLLELTPNDWRNDPYILAVLLGLAQSRYEEDDQDGVYKTRLLVTNFDEDSRDAYVYKADIPKQLVESLHDPLRTIDDFEFPDIEYTNVSYQPFWTFSERVEKHFDVIPVAPRGVKRSFKNSDSSVAKVQK</sequence>
<accession>A0A395T2J8</accession>
<protein>
    <submittedName>
        <fullName evidence="1">Uncharacterized protein</fullName>
    </submittedName>
</protein>
<reference evidence="1 2" key="1">
    <citation type="journal article" date="2018" name="PLoS Pathog.">
        <title>Evolution of structural diversity of trichothecenes, a family of toxins produced by plant pathogenic and entomopathogenic fungi.</title>
        <authorList>
            <person name="Proctor R.H."/>
            <person name="McCormick S.P."/>
            <person name="Kim H.S."/>
            <person name="Cardoza R.E."/>
            <person name="Stanley A.M."/>
            <person name="Lindo L."/>
            <person name="Kelly A."/>
            <person name="Brown D.W."/>
            <person name="Lee T."/>
            <person name="Vaughan M.M."/>
            <person name="Alexander N.J."/>
            <person name="Busman M."/>
            <person name="Gutierrez S."/>
        </authorList>
    </citation>
    <scope>NUCLEOTIDE SEQUENCE [LARGE SCALE GENOMIC DNA]</scope>
    <source>
        <strain evidence="1 2">NRRL 20695</strain>
    </source>
</reference>
<keyword evidence="2" id="KW-1185">Reference proteome</keyword>
<gene>
    <name evidence="1" type="ORF">FLONG3_2869</name>
</gene>